<comment type="caution">
    <text evidence="6">The sequence shown here is derived from an EMBL/GenBank/DDBJ whole genome shotgun (WGS) entry which is preliminary data.</text>
</comment>
<name>A0ABR9QV04_9FIRM</name>
<evidence type="ECO:0000256" key="5">
    <source>
        <dbReference type="ARBA" id="ARBA00023014"/>
    </source>
</evidence>
<dbReference type="Gene3D" id="1.20.1270.370">
    <property type="match status" value="1"/>
</dbReference>
<protein>
    <submittedName>
        <fullName evidence="6">2-hydroxyacyl-CoA dehydratase</fullName>
    </submittedName>
</protein>
<evidence type="ECO:0000313" key="6">
    <source>
        <dbReference type="EMBL" id="MBE5034697.1"/>
    </source>
</evidence>
<evidence type="ECO:0000256" key="4">
    <source>
        <dbReference type="ARBA" id="ARBA00023004"/>
    </source>
</evidence>
<dbReference type="Proteomes" id="UP001516588">
    <property type="component" value="Unassembled WGS sequence"/>
</dbReference>
<evidence type="ECO:0000313" key="7">
    <source>
        <dbReference type="Proteomes" id="UP001516588"/>
    </source>
</evidence>
<dbReference type="PANTHER" id="PTHR30548">
    <property type="entry name" value="2-HYDROXYGLUTARYL-COA DEHYDRATASE, D-COMPONENT-RELATED"/>
    <property type="match status" value="1"/>
</dbReference>
<comment type="similarity">
    <text evidence="2">Belongs to the FldB/FldC dehydratase alpha/beta subunit family.</text>
</comment>
<sequence length="373" mass="41972">MNELIGKFQQVSSDPKAMMDKYLAEGKKVIGVLPVYTPEEIVHAAGMVPMGLWGGQVESDRAKQYFPAFACSIMQSVAELGLKGSYKGLSGVIIPCMCDTLICMTQNWKSGIKEIPMIPFVHPQNRKLEGGVKFLMAEYSHVKEELEKICGHEITEEAMAKSIEIYNENRKIMQEFVELVPSYLNTITPAVRNAVIKSRHFMLKEEHTTLMKELVEALKAQPAEDFKGKKVLVTGIILDNKEILDVLEENGVAVAYDNVAQESRQFTTLVPDKGDSAIERLARQWSEHEGCTLAYDPEKKRGAMIVEDVKRLGLDGIIYALMKFCDPEEYDYPIVKADFDDADIPSLYLEVEQESSNAEQVRTRVQTFVDMLS</sequence>
<organism evidence="6 7">
    <name type="scientific">Gallibacter intestinalis</name>
    <dbReference type="NCBI Taxonomy" id="2779356"/>
    <lineage>
        <taxon>Bacteria</taxon>
        <taxon>Bacillati</taxon>
        <taxon>Bacillota</taxon>
        <taxon>Clostridia</taxon>
        <taxon>Eubacteriales</taxon>
        <taxon>Eubacteriaceae</taxon>
        <taxon>Gallibacter</taxon>
    </lineage>
</organism>
<reference evidence="6 7" key="1">
    <citation type="submission" date="2020-10" db="EMBL/GenBank/DDBJ databases">
        <title>ChiBAC.</title>
        <authorList>
            <person name="Zenner C."/>
            <person name="Hitch T.C.A."/>
            <person name="Clavel T."/>
        </authorList>
    </citation>
    <scope>NUCLEOTIDE SEQUENCE [LARGE SCALE GENOMIC DNA]</scope>
    <source>
        <strain evidence="6 7">DSM 108706</strain>
    </source>
</reference>
<keyword evidence="4" id="KW-0408">Iron</keyword>
<dbReference type="InterPro" id="IPR010327">
    <property type="entry name" value="FldB/FldC_alpha/beta"/>
</dbReference>
<keyword evidence="3" id="KW-0479">Metal-binding</keyword>
<keyword evidence="7" id="KW-1185">Reference proteome</keyword>
<comment type="cofactor">
    <cofactor evidence="1">
        <name>[4Fe-4S] cluster</name>
        <dbReference type="ChEBI" id="CHEBI:49883"/>
    </cofactor>
</comment>
<proteinExistence type="inferred from homology"/>
<dbReference type="EMBL" id="JADCKA010000001">
    <property type="protein sequence ID" value="MBE5034697.1"/>
    <property type="molecule type" value="Genomic_DNA"/>
</dbReference>
<dbReference type="PANTHER" id="PTHR30548:SF5">
    <property type="entry name" value="SUBUNIT OF OXYGEN-SENSITIVE 2-HYDROXYISOCAPROYL-COA DEHYDRATASE"/>
    <property type="match status" value="1"/>
</dbReference>
<keyword evidence="5" id="KW-0411">Iron-sulfur</keyword>
<dbReference type="Gene3D" id="3.40.50.11890">
    <property type="match status" value="1"/>
</dbReference>
<evidence type="ECO:0000256" key="3">
    <source>
        <dbReference type="ARBA" id="ARBA00022723"/>
    </source>
</evidence>
<evidence type="ECO:0000256" key="2">
    <source>
        <dbReference type="ARBA" id="ARBA00005806"/>
    </source>
</evidence>
<evidence type="ECO:0000256" key="1">
    <source>
        <dbReference type="ARBA" id="ARBA00001966"/>
    </source>
</evidence>
<accession>A0ABR9QV04</accession>
<gene>
    <name evidence="6" type="ORF">INF20_00135</name>
</gene>
<dbReference type="Gene3D" id="3.40.50.11900">
    <property type="match status" value="1"/>
</dbReference>
<dbReference type="Pfam" id="PF06050">
    <property type="entry name" value="HGD-D"/>
    <property type="match status" value="1"/>
</dbReference>